<keyword evidence="5 8" id="KW-0067">ATP-binding</keyword>
<dbReference type="GO" id="GO:0140662">
    <property type="term" value="F:ATP-dependent protein folding chaperone"/>
    <property type="evidence" value="ECO:0007669"/>
    <property type="project" value="InterPro"/>
</dbReference>
<evidence type="ECO:0000256" key="6">
    <source>
        <dbReference type="ARBA" id="ARBA00023016"/>
    </source>
</evidence>
<feature type="binding site" evidence="9">
    <location>
        <begin position="99"/>
        <end position="100"/>
    </location>
    <ligand>
        <name>ATP</name>
        <dbReference type="ChEBI" id="CHEBI:30616"/>
    </ligand>
</feature>
<dbReference type="GO" id="GO:0051082">
    <property type="term" value="F:unfolded protein binding"/>
    <property type="evidence" value="ECO:0007669"/>
    <property type="project" value="UniProtKB-UniRule"/>
</dbReference>
<comment type="caution">
    <text evidence="10">The sequence shown here is derived from an EMBL/GenBank/DDBJ whole genome shotgun (WGS) entry which is preliminary data.</text>
</comment>
<feature type="binding site" evidence="9">
    <location>
        <position position="171"/>
    </location>
    <ligand>
        <name>ATP</name>
        <dbReference type="ChEBI" id="CHEBI:30616"/>
    </ligand>
</feature>
<dbReference type="Gene3D" id="3.30.230.80">
    <property type="match status" value="1"/>
</dbReference>
<dbReference type="GO" id="GO:0005524">
    <property type="term" value="F:ATP binding"/>
    <property type="evidence" value="ECO:0007669"/>
    <property type="project" value="UniProtKB-UniRule"/>
</dbReference>
<dbReference type="HAMAP" id="MF_00505">
    <property type="entry name" value="HSP90"/>
    <property type="match status" value="1"/>
</dbReference>
<keyword evidence="3 8" id="KW-0963">Cytoplasm</keyword>
<comment type="similarity">
    <text evidence="2 8">Belongs to the heat shock protein 90 family.</text>
</comment>
<dbReference type="InterPro" id="IPR036890">
    <property type="entry name" value="HATPase_C_sf"/>
</dbReference>
<dbReference type="SUPFAM" id="SSF110942">
    <property type="entry name" value="HSP90 C-terminal domain"/>
    <property type="match status" value="1"/>
</dbReference>
<dbReference type="InterPro" id="IPR037196">
    <property type="entry name" value="HSP90_C"/>
</dbReference>
<reference evidence="10" key="1">
    <citation type="submission" date="2018-04" db="EMBL/GenBank/DDBJ databases">
        <title>Draft genome sequence of the Candidatus Spirobacillus cienkowskii, a pathogen of freshwater Daphnia species, reconstructed from hemolymph metagenomic reads.</title>
        <authorList>
            <person name="Bresciani L."/>
            <person name="Lemos L.N."/>
            <person name="Wale N."/>
            <person name="Lin J.Y."/>
            <person name="Fernandes G.R."/>
            <person name="Duffy M.A."/>
            <person name="Rodrigues J.M."/>
        </authorList>
    </citation>
    <scope>NUCLEOTIDE SEQUENCE [LARGE SCALE GENOMIC DNA]</scope>
    <source>
        <strain evidence="10">Binning01</strain>
    </source>
</reference>
<feature type="region of interest" description="C" evidence="8">
    <location>
        <begin position="547"/>
        <end position="628"/>
    </location>
</feature>
<organism evidence="10 11">
    <name type="scientific">Spirobacillus cienkowskii</name>
    <dbReference type="NCBI Taxonomy" id="495820"/>
    <lineage>
        <taxon>Bacteria</taxon>
        <taxon>Pseudomonadati</taxon>
        <taxon>Bdellovibrionota</taxon>
        <taxon>Oligoflexia</taxon>
        <taxon>Silvanigrellales</taxon>
        <taxon>Spirobacillus</taxon>
    </lineage>
</organism>
<dbReference type="Pfam" id="PF13589">
    <property type="entry name" value="HATPase_c_3"/>
    <property type="match status" value="1"/>
</dbReference>
<feature type="binding site" evidence="9">
    <location>
        <position position="84"/>
    </location>
    <ligand>
        <name>ATP</name>
        <dbReference type="ChEBI" id="CHEBI:30616"/>
    </ligand>
</feature>
<comment type="subcellular location">
    <subcellularLocation>
        <location evidence="1 8">Cytoplasm</location>
    </subcellularLocation>
</comment>
<dbReference type="PIRSF" id="PIRSF002583">
    <property type="entry name" value="Hsp90"/>
    <property type="match status" value="1"/>
</dbReference>
<dbReference type="InterPro" id="IPR019805">
    <property type="entry name" value="Heat_shock_protein_90_CS"/>
</dbReference>
<dbReference type="GO" id="GO:0005737">
    <property type="term" value="C:cytoplasm"/>
    <property type="evidence" value="ECO:0007669"/>
    <property type="project" value="UniProtKB-SubCell"/>
</dbReference>
<dbReference type="Gene3D" id="3.40.50.11260">
    <property type="match status" value="1"/>
</dbReference>
<evidence type="ECO:0000313" key="10">
    <source>
        <dbReference type="EMBL" id="RDB35314.1"/>
    </source>
</evidence>
<dbReference type="Gene3D" id="1.20.120.790">
    <property type="entry name" value="Heat shock protein 90, C-terminal domain"/>
    <property type="match status" value="1"/>
</dbReference>
<dbReference type="SUPFAM" id="SSF55874">
    <property type="entry name" value="ATPase domain of HSP90 chaperone/DNA topoisomerase II/histidine kinase"/>
    <property type="match status" value="1"/>
</dbReference>
<dbReference type="PANTHER" id="PTHR11528">
    <property type="entry name" value="HEAT SHOCK PROTEIN 90 FAMILY MEMBER"/>
    <property type="match status" value="1"/>
</dbReference>
<dbReference type="Gene3D" id="3.30.565.10">
    <property type="entry name" value="Histidine kinase-like ATPase, C-terminal domain"/>
    <property type="match status" value="1"/>
</dbReference>
<evidence type="ECO:0000256" key="2">
    <source>
        <dbReference type="ARBA" id="ARBA00008239"/>
    </source>
</evidence>
<keyword evidence="7 8" id="KW-0143">Chaperone</keyword>
<feature type="binding site" evidence="9">
    <location>
        <begin position="121"/>
        <end position="126"/>
    </location>
    <ligand>
        <name>ATP</name>
        <dbReference type="ChEBI" id="CHEBI:30616"/>
    </ligand>
</feature>
<dbReference type="CDD" id="cd16927">
    <property type="entry name" value="HATPase_Hsp90-like"/>
    <property type="match status" value="1"/>
</dbReference>
<comment type="caution">
    <text evidence="8">Lacks conserved residue(s) required for the propagation of feature annotation.</text>
</comment>
<accession>A0A369KUC2</accession>
<comment type="subunit">
    <text evidence="8">Homodimer.</text>
</comment>
<evidence type="ECO:0000256" key="4">
    <source>
        <dbReference type="ARBA" id="ARBA00022741"/>
    </source>
</evidence>
<protein>
    <recommendedName>
        <fullName evidence="8">Chaperone protein HtpG</fullName>
    </recommendedName>
    <alternativeName>
        <fullName evidence="8">Heat shock protein HtpG</fullName>
    </alternativeName>
    <alternativeName>
        <fullName evidence="8">High temperature protein G</fullName>
    </alternativeName>
</protein>
<feature type="binding site" evidence="9">
    <location>
        <position position="37"/>
    </location>
    <ligand>
        <name>ATP</name>
        <dbReference type="ChEBI" id="CHEBI:30616"/>
    </ligand>
</feature>
<dbReference type="GO" id="GO:0016887">
    <property type="term" value="F:ATP hydrolysis activity"/>
    <property type="evidence" value="ECO:0007669"/>
    <property type="project" value="InterPro"/>
</dbReference>
<evidence type="ECO:0000256" key="3">
    <source>
        <dbReference type="ARBA" id="ARBA00022490"/>
    </source>
</evidence>
<dbReference type="Pfam" id="PF00183">
    <property type="entry name" value="HSP90"/>
    <property type="match status" value="1"/>
</dbReference>
<evidence type="ECO:0000256" key="5">
    <source>
        <dbReference type="ARBA" id="ARBA00022840"/>
    </source>
</evidence>
<feature type="binding site" evidence="9">
    <location>
        <position position="79"/>
    </location>
    <ligand>
        <name>ATP</name>
        <dbReference type="ChEBI" id="CHEBI:30616"/>
    </ligand>
</feature>
<dbReference type="InterPro" id="IPR020575">
    <property type="entry name" value="Hsp90_N"/>
</dbReference>
<dbReference type="EMBL" id="QOVW01000090">
    <property type="protein sequence ID" value="RDB35314.1"/>
    <property type="molecule type" value="Genomic_DNA"/>
</dbReference>
<comment type="function">
    <text evidence="8">Molecular chaperone. Has ATPase activity.</text>
</comment>
<evidence type="ECO:0000256" key="1">
    <source>
        <dbReference type="ARBA" id="ARBA00004496"/>
    </source>
</evidence>
<evidence type="ECO:0000256" key="9">
    <source>
        <dbReference type="PIRSR" id="PIRSR002583-1"/>
    </source>
</evidence>
<dbReference type="FunFam" id="3.30.565.10:FF:000009">
    <property type="entry name" value="Molecular chaperone HtpG"/>
    <property type="match status" value="1"/>
</dbReference>
<feature type="binding site" evidence="9">
    <location>
        <position position="33"/>
    </location>
    <ligand>
        <name>ATP</name>
        <dbReference type="ChEBI" id="CHEBI:30616"/>
    </ligand>
</feature>
<feature type="binding site" evidence="9">
    <location>
        <position position="92"/>
    </location>
    <ligand>
        <name>ATP</name>
        <dbReference type="ChEBI" id="CHEBI:30616"/>
    </ligand>
</feature>
<dbReference type="PROSITE" id="PS00298">
    <property type="entry name" value="HSP90"/>
    <property type="match status" value="1"/>
</dbReference>
<feature type="region of interest" description="A; substrate-binding" evidence="8">
    <location>
        <begin position="1"/>
        <end position="328"/>
    </location>
</feature>
<keyword evidence="6 8" id="KW-0346">Stress response</keyword>
<feature type="binding site" evidence="9">
    <location>
        <position position="328"/>
    </location>
    <ligand>
        <name>ATP</name>
        <dbReference type="ChEBI" id="CHEBI:30616"/>
    </ligand>
</feature>
<keyword evidence="11" id="KW-1185">Reference proteome</keyword>
<dbReference type="AlphaFoldDB" id="A0A369KUC2"/>
<keyword evidence="4 8" id="KW-0547">Nucleotide-binding</keyword>
<dbReference type="PRINTS" id="PR00775">
    <property type="entry name" value="HEATSHOCK90"/>
</dbReference>
<name>A0A369KUC2_9BACT</name>
<dbReference type="InterPro" id="IPR001404">
    <property type="entry name" value="Hsp90_fam"/>
</dbReference>
<dbReference type="Proteomes" id="UP000253934">
    <property type="component" value="Unassembled WGS sequence"/>
</dbReference>
<gene>
    <name evidence="8" type="primary">htpG</name>
    <name evidence="10" type="ORF">DCC88_10740</name>
</gene>
<evidence type="ECO:0000256" key="8">
    <source>
        <dbReference type="HAMAP-Rule" id="MF_00505"/>
    </source>
</evidence>
<evidence type="ECO:0000256" key="7">
    <source>
        <dbReference type="ARBA" id="ARBA00023186"/>
    </source>
</evidence>
<proteinExistence type="inferred from homology"/>
<dbReference type="InterPro" id="IPR020568">
    <property type="entry name" value="Ribosomal_Su5_D2-typ_SF"/>
</dbReference>
<dbReference type="RefSeq" id="WP_338636596.1">
    <property type="nucleotide sequence ID" value="NZ_CP146516.1"/>
</dbReference>
<dbReference type="NCBIfam" id="NF003555">
    <property type="entry name" value="PRK05218.1"/>
    <property type="match status" value="1"/>
</dbReference>
<evidence type="ECO:0000313" key="11">
    <source>
        <dbReference type="Proteomes" id="UP000253934"/>
    </source>
</evidence>
<dbReference type="SUPFAM" id="SSF54211">
    <property type="entry name" value="Ribosomal protein S5 domain 2-like"/>
    <property type="match status" value="1"/>
</dbReference>
<sequence>MTQEVHSFQAEVQQLMHLMIHSLYSNKEIFLRELISNSSDALDKLRFEEIVNHNLLKSDKENSITISTDKDNNILYIEDNGLGMNKDELMSNLGKIANSGTKQFLEKLSENDKKDSNLIGQFGVGFYSAFMVAQSITVESRSAHGSQAYKWTSSGDGSYSIEECDKESRGTKITLQLKEDAKEFIDDWKIRSIVKKYSDYVTYPIFLVEKQEDKIENVRLNKSTPVWARSKSENKPEDYIELYKQIAMDWRDPLLWEHINLEGLVPFKSVIFIPSEAPFDLYTRDNHGLHLYTKRVSISEKCKELLPEYLRFVAGVVETDELPLNVSREILQQNDKLPQIKKQIVKKTLSALQNLAQTEPEKYINFYKTFGSVLKEGFHFDQDQHKNLSELVRFKSSKTGKDDWVSFKEYIERKQDGQTEIYYLTGPNYESIERSPHLEELASLNIEVLFLTDPIDEWFLMSYSKHDEFNLKSINKGDLDLSNVNKSKQEENKKDEAPVEELVGLLDLFKTKLSEEIKEVKISKRLRESPCCLVADENGLSPHMERIMKASGQSLGANNKRILEINPSHSLIKNLAERKNKSSDDSTLSEWVEVLYETALLSEGSPVKNPGMFAKRLTKIMEMASSGK</sequence>